<keyword evidence="1" id="KW-0472">Membrane</keyword>
<organism evidence="2 3">
    <name type="scientific">Mycobacteroides franklinii</name>
    <dbReference type="NCBI Taxonomy" id="948102"/>
    <lineage>
        <taxon>Bacteria</taxon>
        <taxon>Bacillati</taxon>
        <taxon>Actinomycetota</taxon>
        <taxon>Actinomycetes</taxon>
        <taxon>Mycobacteriales</taxon>
        <taxon>Mycobacteriaceae</taxon>
        <taxon>Mycobacteroides</taxon>
    </lineage>
</organism>
<keyword evidence="1" id="KW-1133">Transmembrane helix</keyword>
<comment type="caution">
    <text evidence="2">The sequence shown here is derived from an EMBL/GenBank/DDBJ whole genome shotgun (WGS) entry which is preliminary data.</text>
</comment>
<evidence type="ECO:0000256" key="1">
    <source>
        <dbReference type="SAM" id="Phobius"/>
    </source>
</evidence>
<keyword evidence="1" id="KW-0812">Transmembrane</keyword>
<proteinExistence type="predicted"/>
<protein>
    <recommendedName>
        <fullName evidence="4">Glycine zipper family protein</fullName>
    </recommendedName>
</protein>
<evidence type="ECO:0008006" key="4">
    <source>
        <dbReference type="Google" id="ProtNLM"/>
    </source>
</evidence>
<dbReference type="AlphaFoldDB" id="A0A1S1LAZ4"/>
<feature type="transmembrane region" description="Helical" evidence="1">
    <location>
        <begin position="45"/>
        <end position="69"/>
    </location>
</feature>
<evidence type="ECO:0000313" key="2">
    <source>
        <dbReference type="EMBL" id="OHU22343.1"/>
    </source>
</evidence>
<evidence type="ECO:0000313" key="3">
    <source>
        <dbReference type="Proteomes" id="UP000179616"/>
    </source>
</evidence>
<reference evidence="2 3" key="1">
    <citation type="submission" date="2016-10" db="EMBL/GenBank/DDBJ databases">
        <title>Evaluation of Human, Veterinary and Environmental Mycobacterium chelonae Isolates by Core Genome Phylogenomic Analysis, Targeted Gene Comparison, and Anti-microbial Susceptibility Patterns: A Tale of Mistaken Identities.</title>
        <authorList>
            <person name="Fogelson S.B."/>
            <person name="Camus A.C."/>
            <person name="Lorenz W."/>
            <person name="Vasireddy R."/>
            <person name="Vasireddy S."/>
            <person name="Smith T."/>
            <person name="Brown-Elliott B.A."/>
            <person name="Wallace R.J.Jr."/>
            <person name="Hasan N.A."/>
            <person name="Reischl U."/>
            <person name="Sanchez S."/>
        </authorList>
    </citation>
    <scope>NUCLEOTIDE SEQUENCE [LARGE SCALE GENOMIC DNA]</scope>
    <source>
        <strain evidence="2 3">1559</strain>
    </source>
</reference>
<accession>A0A1S1LAZ4</accession>
<dbReference type="RefSeq" id="WP_070938783.1">
    <property type="nucleotide sequence ID" value="NZ_MLIK01000019.1"/>
</dbReference>
<gene>
    <name evidence="2" type="ORF">BKG76_17925</name>
</gene>
<dbReference type="Proteomes" id="UP000179616">
    <property type="component" value="Unassembled WGS sequence"/>
</dbReference>
<sequence>MANVLTFPTSLLDFGNRVPEKVTTVAAPRSDYNTELSIALTRFELAVGVGSVVGGLVGLGLGATAGCLVGAAPAGAVGAIVGGAAFGIPVAVYSWMQMNNSLNCAESAA</sequence>
<name>A0A1S1LAZ4_9MYCO</name>
<feature type="transmembrane region" description="Helical" evidence="1">
    <location>
        <begin position="76"/>
        <end position="96"/>
    </location>
</feature>
<dbReference type="EMBL" id="MLIK01000019">
    <property type="protein sequence ID" value="OHU22343.1"/>
    <property type="molecule type" value="Genomic_DNA"/>
</dbReference>
<dbReference type="GeneID" id="77093757"/>